<accession>L8FVP0</accession>
<dbReference type="InParanoid" id="L8FVP0"/>
<dbReference type="AlphaFoldDB" id="L8FVP0"/>
<dbReference type="HOGENOM" id="CLU_1670134_0_0_1"/>
<protein>
    <submittedName>
        <fullName evidence="2">Uncharacterized protein</fullName>
    </submittedName>
</protein>
<sequence>MRLTLASVAVGLFACANAAVVATPVATNDHEARIQARWPDYEANCDLGGGGPGWGGFLKVHSAFTKLWASTPAGFCVDQSNWACVACDDVYLYFEPQVTNALSVCYTRDQFGAIATLFDDVARQGQGNCYVGVNEGLWGYGYVYQNYDVQDRGCLRRC</sequence>
<feature type="chain" id="PRO_5003989289" evidence="1">
    <location>
        <begin position="19"/>
        <end position="158"/>
    </location>
</feature>
<evidence type="ECO:0000256" key="1">
    <source>
        <dbReference type="SAM" id="SignalP"/>
    </source>
</evidence>
<dbReference type="PROSITE" id="PS51257">
    <property type="entry name" value="PROKAR_LIPOPROTEIN"/>
    <property type="match status" value="1"/>
</dbReference>
<proteinExistence type="predicted"/>
<keyword evidence="3" id="KW-1185">Reference proteome</keyword>
<dbReference type="Proteomes" id="UP000011064">
    <property type="component" value="Unassembled WGS sequence"/>
</dbReference>
<keyword evidence="1" id="KW-0732">Signal</keyword>
<dbReference type="EMBL" id="GL573170">
    <property type="protein sequence ID" value="ELR04952.1"/>
    <property type="molecule type" value="Genomic_DNA"/>
</dbReference>
<gene>
    <name evidence="2" type="ORF">GMDG_00209</name>
</gene>
<evidence type="ECO:0000313" key="3">
    <source>
        <dbReference type="Proteomes" id="UP000011064"/>
    </source>
</evidence>
<organism evidence="2 3">
    <name type="scientific">Pseudogymnoascus destructans (strain ATCC MYA-4855 / 20631-21)</name>
    <name type="common">Bat white-nose syndrome fungus</name>
    <name type="synonym">Geomyces destructans</name>
    <dbReference type="NCBI Taxonomy" id="658429"/>
    <lineage>
        <taxon>Eukaryota</taxon>
        <taxon>Fungi</taxon>
        <taxon>Dikarya</taxon>
        <taxon>Ascomycota</taxon>
        <taxon>Pezizomycotina</taxon>
        <taxon>Leotiomycetes</taxon>
        <taxon>Thelebolales</taxon>
        <taxon>Thelebolaceae</taxon>
        <taxon>Pseudogymnoascus</taxon>
    </lineage>
</organism>
<reference evidence="3" key="1">
    <citation type="submission" date="2010-09" db="EMBL/GenBank/DDBJ databases">
        <title>The genome sequence of Geomyces destructans 20631-21.</title>
        <authorList>
            <consortium name="The Broad Institute Genome Sequencing Platform"/>
            <person name="Cuomo C.A."/>
            <person name="Blehert D.S."/>
            <person name="Lorch J.M."/>
            <person name="Young S.K."/>
            <person name="Zeng Q."/>
            <person name="Gargeya S."/>
            <person name="Fitzgerald M."/>
            <person name="Haas B."/>
            <person name="Abouelleil A."/>
            <person name="Alvarado L."/>
            <person name="Arachchi H.M."/>
            <person name="Berlin A."/>
            <person name="Brown A."/>
            <person name="Chapman S.B."/>
            <person name="Chen Z."/>
            <person name="Dunbar C."/>
            <person name="Freedman E."/>
            <person name="Gearin G."/>
            <person name="Gellesch M."/>
            <person name="Goldberg J."/>
            <person name="Griggs A."/>
            <person name="Gujja S."/>
            <person name="Heiman D."/>
            <person name="Howarth C."/>
            <person name="Larson L."/>
            <person name="Lui A."/>
            <person name="MacDonald P.J.P."/>
            <person name="Montmayeur A."/>
            <person name="Murphy C."/>
            <person name="Neiman D."/>
            <person name="Pearson M."/>
            <person name="Priest M."/>
            <person name="Roberts A."/>
            <person name="Saif S."/>
            <person name="Shea T."/>
            <person name="Shenoy N."/>
            <person name="Sisk P."/>
            <person name="Stolte C."/>
            <person name="Sykes S."/>
            <person name="Wortman J."/>
            <person name="Nusbaum C."/>
            <person name="Birren B."/>
        </authorList>
    </citation>
    <scope>NUCLEOTIDE SEQUENCE [LARGE SCALE GENOMIC DNA]</scope>
    <source>
        <strain evidence="3">ATCC MYA-4855 / 20631-21</strain>
    </source>
</reference>
<feature type="signal peptide" evidence="1">
    <location>
        <begin position="1"/>
        <end position="18"/>
    </location>
</feature>
<dbReference type="VEuPathDB" id="FungiDB:GMDG_00209"/>
<name>L8FVP0_PSED2</name>
<evidence type="ECO:0000313" key="2">
    <source>
        <dbReference type="EMBL" id="ELR04952.1"/>
    </source>
</evidence>